<keyword evidence="1" id="KW-0969">Cilium</keyword>
<comment type="caution">
    <text evidence="1">The sequence shown here is derived from an EMBL/GenBank/DDBJ whole genome shotgun (WGS) entry which is preliminary data.</text>
</comment>
<dbReference type="RefSeq" id="WP_254738172.1">
    <property type="nucleotide sequence ID" value="NZ_JANCLU010000001.1"/>
</dbReference>
<evidence type="ECO:0000313" key="2">
    <source>
        <dbReference type="Proteomes" id="UP001205890"/>
    </source>
</evidence>
<organism evidence="1 2">
    <name type="scientific">Alsobacter ponti</name>
    <dbReference type="NCBI Taxonomy" id="2962936"/>
    <lineage>
        <taxon>Bacteria</taxon>
        <taxon>Pseudomonadati</taxon>
        <taxon>Pseudomonadota</taxon>
        <taxon>Alphaproteobacteria</taxon>
        <taxon>Hyphomicrobiales</taxon>
        <taxon>Alsobacteraceae</taxon>
        <taxon>Alsobacter</taxon>
    </lineage>
</organism>
<accession>A0ABT1LAP1</accession>
<gene>
    <name evidence="1" type="ORF">NK718_02240</name>
</gene>
<dbReference type="Proteomes" id="UP001205890">
    <property type="component" value="Unassembled WGS sequence"/>
</dbReference>
<evidence type="ECO:0000313" key="1">
    <source>
        <dbReference type="EMBL" id="MCP8937323.1"/>
    </source>
</evidence>
<keyword evidence="1" id="KW-0282">Flagellum</keyword>
<dbReference type="InterPro" id="IPR019704">
    <property type="entry name" value="Flagellar_assmbl_FliX_class2"/>
</dbReference>
<proteinExistence type="predicted"/>
<dbReference type="EMBL" id="JANCLU010000001">
    <property type="protein sequence ID" value="MCP8937323.1"/>
    <property type="molecule type" value="Genomic_DNA"/>
</dbReference>
<keyword evidence="2" id="KW-1185">Reference proteome</keyword>
<sequence length="139" mass="14783">MRIENRFSVGPARSVERRAGAGHFSIDASKEASSAQTAAPVTLSGLDGLLALQAEEDPLARRRRAARRGHSILDALDRLKVAILSGRLDPAELGRIRQMLSERREATADPALDDALAQIELRASVELAKLAARPGPGGA</sequence>
<dbReference type="Pfam" id="PF10768">
    <property type="entry name" value="FliX"/>
    <property type="match status" value="1"/>
</dbReference>
<keyword evidence="1" id="KW-0966">Cell projection</keyword>
<name>A0ABT1LAP1_9HYPH</name>
<protein>
    <submittedName>
        <fullName evidence="1">Flagellar assembly protein FliX</fullName>
    </submittedName>
</protein>
<reference evidence="1 2" key="1">
    <citation type="submission" date="2022-07" db="EMBL/GenBank/DDBJ databases">
        <authorList>
            <person name="Li W.-J."/>
            <person name="Deng Q.-Q."/>
        </authorList>
    </citation>
    <scope>NUCLEOTIDE SEQUENCE [LARGE SCALE GENOMIC DNA]</scope>
    <source>
        <strain evidence="1 2">SYSU M60028</strain>
    </source>
</reference>